<dbReference type="PANTHER" id="PTHR33525:SF3">
    <property type="entry name" value="RIBONUCLEASE Y"/>
    <property type="match status" value="1"/>
</dbReference>
<comment type="caution">
    <text evidence="2">The sequence shown here is derived from an EMBL/GenBank/DDBJ whole genome shotgun (WGS) entry which is preliminary data.</text>
</comment>
<dbReference type="AlphaFoldDB" id="A0A7C0YAK2"/>
<dbReference type="SUPFAM" id="SSF109604">
    <property type="entry name" value="HD-domain/PDEase-like"/>
    <property type="match status" value="1"/>
</dbReference>
<proteinExistence type="predicted"/>
<dbReference type="EMBL" id="DRBS01000338">
    <property type="protein sequence ID" value="HDD45011.1"/>
    <property type="molecule type" value="Genomic_DNA"/>
</dbReference>
<accession>A0A7C0YAK2</accession>
<dbReference type="InterPro" id="IPR006675">
    <property type="entry name" value="HDIG_dom"/>
</dbReference>
<dbReference type="InterPro" id="IPR052340">
    <property type="entry name" value="RNase_Y/CdgJ"/>
</dbReference>
<name>A0A7C0YAK2_DESA2</name>
<dbReference type="Proteomes" id="UP000886289">
    <property type="component" value="Unassembled WGS sequence"/>
</dbReference>
<dbReference type="InterPro" id="IPR003607">
    <property type="entry name" value="HD/PDEase_dom"/>
</dbReference>
<protein>
    <submittedName>
        <fullName evidence="2">HDOD domain-containing protein</fullName>
    </submittedName>
</protein>
<dbReference type="Pfam" id="PF08668">
    <property type="entry name" value="HDOD"/>
    <property type="match status" value="1"/>
</dbReference>
<dbReference type="PROSITE" id="PS51833">
    <property type="entry name" value="HDOD"/>
    <property type="match status" value="1"/>
</dbReference>
<dbReference type="PANTHER" id="PTHR33525">
    <property type="match status" value="1"/>
</dbReference>
<reference evidence="2" key="1">
    <citation type="journal article" date="2020" name="mSystems">
        <title>Genome- and Community-Level Interaction Insights into Carbon Utilization and Element Cycling Functions of Hydrothermarchaeota in Hydrothermal Sediment.</title>
        <authorList>
            <person name="Zhou Z."/>
            <person name="Liu Y."/>
            <person name="Xu W."/>
            <person name="Pan J."/>
            <person name="Luo Z.H."/>
            <person name="Li M."/>
        </authorList>
    </citation>
    <scope>NUCLEOTIDE SEQUENCE [LARGE SCALE GENOMIC DNA]</scope>
    <source>
        <strain evidence="2">HyVt-233</strain>
    </source>
</reference>
<evidence type="ECO:0000313" key="2">
    <source>
        <dbReference type="EMBL" id="HDD45011.1"/>
    </source>
</evidence>
<feature type="domain" description="HDOD" evidence="1">
    <location>
        <begin position="14"/>
        <end position="208"/>
    </location>
</feature>
<evidence type="ECO:0000259" key="1">
    <source>
        <dbReference type="PROSITE" id="PS51833"/>
    </source>
</evidence>
<dbReference type="SMART" id="SM00471">
    <property type="entry name" value="HDc"/>
    <property type="match status" value="1"/>
</dbReference>
<dbReference type="Gene3D" id="1.10.3210.10">
    <property type="entry name" value="Hypothetical protein af1432"/>
    <property type="match status" value="1"/>
</dbReference>
<dbReference type="CDD" id="cd00077">
    <property type="entry name" value="HDc"/>
    <property type="match status" value="1"/>
</dbReference>
<organism evidence="2">
    <name type="scientific">Desulfofervidus auxilii</name>
    <dbReference type="NCBI Taxonomy" id="1621989"/>
    <lineage>
        <taxon>Bacteria</taxon>
        <taxon>Pseudomonadati</taxon>
        <taxon>Thermodesulfobacteriota</taxon>
        <taxon>Candidatus Desulfofervidia</taxon>
        <taxon>Candidatus Desulfofervidales</taxon>
        <taxon>Candidatus Desulfofervidaceae</taxon>
        <taxon>Candidatus Desulfofervidus</taxon>
    </lineage>
</organism>
<dbReference type="InterPro" id="IPR013976">
    <property type="entry name" value="HDOD"/>
</dbReference>
<sequence>MKKIEKILDNIKRLPPFPLVALKIMHIAMDEEVSVQEIVEIIQYDPSITANVLRWCNSPYFGLRRKITSIKEALVYLGSKHLLEIVMLSSCAPYLEKSVAGYELAQGELWRHSVACAIMSQILAKKIKEDDAVVFTGGLLHDIGKIVLSEFVKDTFDKIIQLVKKGYDFLSAEKEIIGMDHAELGGRIGEKWGFPEEITKIITYHHQPEEINDVHVSLVHLADVSVLMLGIGAGADGLAYQGKKEAYELLGLRETDLMACMAELWVNLEKVENIVNFKGENHGI</sequence>
<gene>
    <name evidence="2" type="ORF">ENG63_09175</name>
</gene>
<dbReference type="NCBIfam" id="TIGR00277">
    <property type="entry name" value="HDIG"/>
    <property type="match status" value="1"/>
</dbReference>